<dbReference type="InterPro" id="IPR033469">
    <property type="entry name" value="CYTH-like_dom_sf"/>
</dbReference>
<feature type="compositionally biased region" description="Low complexity" evidence="1">
    <location>
        <begin position="335"/>
        <end position="351"/>
    </location>
</feature>
<comment type="caution">
    <text evidence="4">The sequence shown here is derived from an EMBL/GenBank/DDBJ whole genome shotgun (WGS) entry which is preliminary data.</text>
</comment>
<dbReference type="EMBL" id="BJLR01000025">
    <property type="protein sequence ID" value="GEA88849.1"/>
    <property type="molecule type" value="Genomic_DNA"/>
</dbReference>
<proteinExistence type="predicted"/>
<dbReference type="InterPro" id="IPR023577">
    <property type="entry name" value="CYTH_domain"/>
</dbReference>
<dbReference type="PANTHER" id="PTHR39339">
    <property type="entry name" value="SLR1444 PROTEIN"/>
    <property type="match status" value="1"/>
</dbReference>
<feature type="compositionally biased region" description="Basic residues" evidence="1">
    <location>
        <begin position="220"/>
        <end position="229"/>
    </location>
</feature>
<dbReference type="PANTHER" id="PTHR39339:SF1">
    <property type="entry name" value="CHAD DOMAIN-CONTAINING PROTEIN"/>
    <property type="match status" value="1"/>
</dbReference>
<protein>
    <submittedName>
        <fullName evidence="4">CHAD domain-containing protein</fullName>
    </submittedName>
</protein>
<reference evidence="4" key="1">
    <citation type="submission" date="2019-06" db="EMBL/GenBank/DDBJ databases">
        <title>Whole genome shotgun sequence of Cellulomonas cellasea NBRC 3753.</title>
        <authorList>
            <person name="Hosoyama A."/>
            <person name="Uohara A."/>
            <person name="Ohji S."/>
            <person name="Ichikawa N."/>
        </authorList>
    </citation>
    <scope>NUCLEOTIDE SEQUENCE [LARGE SCALE GENOMIC DNA]</scope>
    <source>
        <strain evidence="4">NBRC 3753</strain>
    </source>
</reference>
<dbReference type="PROSITE" id="PS51708">
    <property type="entry name" value="CHAD"/>
    <property type="match status" value="1"/>
</dbReference>
<evidence type="ECO:0000313" key="4">
    <source>
        <dbReference type="EMBL" id="GEA88849.1"/>
    </source>
</evidence>
<dbReference type="Proteomes" id="UP000317046">
    <property type="component" value="Unassembled WGS sequence"/>
</dbReference>
<dbReference type="SUPFAM" id="SSF55154">
    <property type="entry name" value="CYTH-like phosphatases"/>
    <property type="match status" value="1"/>
</dbReference>
<evidence type="ECO:0000313" key="5">
    <source>
        <dbReference type="Proteomes" id="UP000317046"/>
    </source>
</evidence>
<dbReference type="CDD" id="cd07374">
    <property type="entry name" value="CYTH-like_Pase"/>
    <property type="match status" value="1"/>
</dbReference>
<dbReference type="SMART" id="SM00880">
    <property type="entry name" value="CHAD"/>
    <property type="match status" value="1"/>
</dbReference>
<sequence>MTQVHREVELKFAVDDDDQVPSLIELAGPAADGTAFIVGEPEQHVLRATYYDTADLDLARHDLTLRRRVGGQDGGWHLKVPGGESERSEVRLPPGRAGSAIPEVLQRLVRARTQGRPLVPVAKITTRRTVHRLFDATDRPLLELAHDRVSARRVLPLGGSGDATGPEITWQEIEVEVLDGDEETLTAVAGELAARGLAAAPHTSKLARVLGPDGRTAPARPKKARRRPTKAPTSGVALAYVGDQLEQLRSQDLLVRMDRPGSVHKMRVATRRLRSALDTFRSSFAPDAVTALRAELRWLAGVLGEVRDAEVMHERVVGVLRTEPAVDAGPTEMVDAGPPDGDDAGPPAAGEADARLRSAHRAAREALVHELDGERYDRLLDALDDFVSNPPTTQRGSRPAGKALRRGVARQYARVRRLVERAGAATDADQRAELLHEARKAAKQTRYAAELAGDVFGGRARAFAAAMERTQELLGQHQDSVVLRQRLRELAQATTDPVAAFTYGRLHALEEVRAREAEERLPAVWSRTSKKRLRRWLR</sequence>
<dbReference type="Pfam" id="PF05235">
    <property type="entry name" value="CHAD"/>
    <property type="match status" value="1"/>
</dbReference>
<dbReference type="RefSeq" id="WP_084142517.1">
    <property type="nucleotide sequence ID" value="NZ_BJLR01000025.1"/>
</dbReference>
<keyword evidence="5" id="KW-1185">Reference proteome</keyword>
<evidence type="ECO:0000259" key="2">
    <source>
        <dbReference type="PROSITE" id="PS51707"/>
    </source>
</evidence>
<evidence type="ECO:0000256" key="1">
    <source>
        <dbReference type="SAM" id="MobiDB-lite"/>
    </source>
</evidence>
<feature type="domain" description="CYTH" evidence="2">
    <location>
        <begin position="5"/>
        <end position="213"/>
    </location>
</feature>
<organism evidence="4 5">
    <name type="scientific">Cellulomonas cellasea</name>
    <dbReference type="NCBI Taxonomy" id="43670"/>
    <lineage>
        <taxon>Bacteria</taxon>
        <taxon>Bacillati</taxon>
        <taxon>Actinomycetota</taxon>
        <taxon>Actinomycetes</taxon>
        <taxon>Micrococcales</taxon>
        <taxon>Cellulomonadaceae</taxon>
        <taxon>Cellulomonas</taxon>
    </lineage>
</organism>
<dbReference type="Pfam" id="PF01928">
    <property type="entry name" value="CYTH"/>
    <property type="match status" value="1"/>
</dbReference>
<feature type="region of interest" description="Disordered" evidence="1">
    <location>
        <begin position="208"/>
        <end position="233"/>
    </location>
</feature>
<gene>
    <name evidence="4" type="ORF">CCE01nite_27980</name>
</gene>
<evidence type="ECO:0000259" key="3">
    <source>
        <dbReference type="PROSITE" id="PS51708"/>
    </source>
</evidence>
<name>A0A4Y3KWT5_9CELL</name>
<feature type="domain" description="CHAD" evidence="3">
    <location>
        <begin position="230"/>
        <end position="530"/>
    </location>
</feature>
<dbReference type="InterPro" id="IPR007899">
    <property type="entry name" value="CHAD_dom"/>
</dbReference>
<accession>A0A4Y3KWT5</accession>
<dbReference type="SMART" id="SM01118">
    <property type="entry name" value="CYTH"/>
    <property type="match status" value="1"/>
</dbReference>
<dbReference type="PROSITE" id="PS51707">
    <property type="entry name" value="CYTH"/>
    <property type="match status" value="1"/>
</dbReference>
<feature type="region of interest" description="Disordered" evidence="1">
    <location>
        <begin position="327"/>
        <end position="352"/>
    </location>
</feature>
<dbReference type="AlphaFoldDB" id="A0A4Y3KWT5"/>
<feature type="region of interest" description="Disordered" evidence="1">
    <location>
        <begin position="76"/>
        <end position="95"/>
    </location>
</feature>
<dbReference type="Gene3D" id="2.40.320.10">
    <property type="entry name" value="Hypothetical Protein Pfu-838710-001"/>
    <property type="match status" value="1"/>
</dbReference>
<dbReference type="Gene3D" id="1.40.20.10">
    <property type="entry name" value="CHAD domain"/>
    <property type="match status" value="1"/>
</dbReference>
<dbReference type="InterPro" id="IPR038186">
    <property type="entry name" value="CHAD_dom_sf"/>
</dbReference>